<feature type="binding site" evidence="18">
    <location>
        <position position="75"/>
    </location>
    <ligand>
        <name>UDP-N-acetyl-alpha-D-glucosamine</name>
        <dbReference type="ChEBI" id="CHEBI:57705"/>
    </ligand>
</feature>
<dbReference type="GO" id="GO:0009245">
    <property type="term" value="P:lipid A biosynthetic process"/>
    <property type="evidence" value="ECO:0007669"/>
    <property type="project" value="UniProtKB-UniRule"/>
</dbReference>
<proteinExistence type="inferred from homology"/>
<comment type="caution">
    <text evidence="21">The sequence shown here is derived from an EMBL/GenBank/DDBJ whole genome shotgun (WGS) entry which is preliminary data.</text>
</comment>
<comment type="subunit">
    <text evidence="18">Homotrimer.</text>
</comment>
<dbReference type="GO" id="GO:0003977">
    <property type="term" value="F:UDP-N-acetylglucosamine diphosphorylase activity"/>
    <property type="evidence" value="ECO:0007669"/>
    <property type="project" value="UniProtKB-UniRule"/>
</dbReference>
<dbReference type="GO" id="GO:0071555">
    <property type="term" value="P:cell wall organization"/>
    <property type="evidence" value="ECO:0007669"/>
    <property type="project" value="UniProtKB-KW"/>
</dbReference>
<evidence type="ECO:0000256" key="9">
    <source>
        <dbReference type="ARBA" id="ARBA00022842"/>
    </source>
</evidence>
<evidence type="ECO:0000256" key="12">
    <source>
        <dbReference type="ARBA" id="ARBA00023268"/>
    </source>
</evidence>
<comment type="pathway">
    <text evidence="18">Nucleotide-sugar biosynthesis; UDP-N-acetyl-alpha-D-glucosamine biosynthesis; UDP-N-acetyl-alpha-D-glucosamine from N-acetyl-alpha-D-glucosamine 1-phosphate: step 1/1.</text>
</comment>
<keyword evidence="8 18" id="KW-0677">Repeat</keyword>
<dbReference type="EMBL" id="JADINH010000113">
    <property type="protein sequence ID" value="MBO8415808.1"/>
    <property type="molecule type" value="Genomic_DNA"/>
</dbReference>
<keyword evidence="12 18" id="KW-0511">Multifunctional enzyme</keyword>
<dbReference type="AlphaFoldDB" id="A0A9D9GSU0"/>
<dbReference type="GO" id="GO:0016020">
    <property type="term" value="C:membrane"/>
    <property type="evidence" value="ECO:0007669"/>
    <property type="project" value="GOC"/>
</dbReference>
<evidence type="ECO:0000256" key="16">
    <source>
        <dbReference type="ARBA" id="ARBA00048493"/>
    </source>
</evidence>
<feature type="domain" description="Mannose-1-phosphate guanyltransferase C-terminal" evidence="20">
    <location>
        <begin position="273"/>
        <end position="353"/>
    </location>
</feature>
<feature type="region of interest" description="Linker" evidence="18">
    <location>
        <begin position="232"/>
        <end position="252"/>
    </location>
</feature>
<dbReference type="InterPro" id="IPR025877">
    <property type="entry name" value="MobA-like_NTP_Trfase"/>
</dbReference>
<dbReference type="HAMAP" id="MF_01631">
    <property type="entry name" value="GlmU"/>
    <property type="match status" value="1"/>
</dbReference>
<feature type="binding site" evidence="18">
    <location>
        <position position="156"/>
    </location>
    <ligand>
        <name>UDP-N-acetyl-alpha-D-glucosamine</name>
        <dbReference type="ChEBI" id="CHEBI:57705"/>
    </ligand>
</feature>
<dbReference type="InterPro" id="IPR029044">
    <property type="entry name" value="Nucleotide-diphossugar_trans"/>
</dbReference>
<feature type="domain" description="MobA-like NTP transferase" evidence="19">
    <location>
        <begin position="4"/>
        <end position="133"/>
    </location>
</feature>
<feature type="binding site" evidence="18">
    <location>
        <begin position="80"/>
        <end position="81"/>
    </location>
    <ligand>
        <name>UDP-N-acetyl-alpha-D-glucosamine</name>
        <dbReference type="ChEBI" id="CHEBI:57705"/>
    </ligand>
</feature>
<comment type="pathway">
    <text evidence="18">Bacterial outer membrane biogenesis; LPS lipid A biosynthesis.</text>
</comment>
<dbReference type="GO" id="GO:0000287">
    <property type="term" value="F:magnesium ion binding"/>
    <property type="evidence" value="ECO:0007669"/>
    <property type="project" value="UniProtKB-UniRule"/>
</dbReference>
<reference evidence="21" key="1">
    <citation type="submission" date="2020-10" db="EMBL/GenBank/DDBJ databases">
        <authorList>
            <person name="Gilroy R."/>
        </authorList>
    </citation>
    <scope>NUCLEOTIDE SEQUENCE</scope>
    <source>
        <strain evidence="21">17213</strain>
    </source>
</reference>
<feature type="binding site" evidence="18">
    <location>
        <position position="382"/>
    </location>
    <ligand>
        <name>acetyl-CoA</name>
        <dbReference type="ChEBI" id="CHEBI:57288"/>
    </ligand>
</feature>
<sequence length="460" mass="49560">MEIVILAAGLGKRMHSALPKVLHQVAGRSMLSHVIKAARALNPYAVHIVSGHKSELIEAEAQKYAEGCTLCCHKQEQQLGTANAVAAAADALCDDSITVVLYADTPLTPVSEVEALCADLEAQQADLALLTCELDDPTGYGRILRTADGQVTGIVEEKDCSEEQRQIKEINTGIIAVKSSLLKQYLPKIGCNNAQGEYYLTDLTGLLAADHFKVISRVSSDFALLRGVNNKLQLSEAERTYQLMQARRLMTEGVTLADPARFDLRGSLQHGDDVFIDINCVFEGECVLGSNVHIGAGCVIKDCVIGDNSVISPYSVMESSKLKQHNTIGPFARLRPGNTLEDEVHVGNFVELKKAHLGYGTKAGHLSYLGDSEIGRDVNIGAGTITCNYDGANKHQTVIGDDVFVGSDTQLVAPVTVENGATIAAGTTVTRRVPANALVLTRVRPGTVIRDYQRPRKEKK</sequence>
<feature type="binding site" evidence="18">
    <location>
        <position position="229"/>
    </location>
    <ligand>
        <name>UDP-N-acetyl-alpha-D-glucosamine</name>
        <dbReference type="ChEBI" id="CHEBI:57705"/>
    </ligand>
</feature>
<comment type="caution">
    <text evidence="18">Lacks conserved residue(s) required for the propagation of feature annotation.</text>
</comment>
<dbReference type="InterPro" id="IPR018357">
    <property type="entry name" value="Hexapep_transf_CS"/>
</dbReference>
<feature type="binding site" evidence="18">
    <location>
        <begin position="388"/>
        <end position="389"/>
    </location>
    <ligand>
        <name>acetyl-CoA</name>
        <dbReference type="ChEBI" id="CHEBI:57288"/>
    </ligand>
</feature>
<feature type="binding site" evidence="18">
    <location>
        <position position="229"/>
    </location>
    <ligand>
        <name>Mg(2+)</name>
        <dbReference type="ChEBI" id="CHEBI:18420"/>
    </ligand>
</feature>
<evidence type="ECO:0000256" key="14">
    <source>
        <dbReference type="ARBA" id="ARBA00023316"/>
    </source>
</evidence>
<dbReference type="EC" id="2.7.7.23" evidence="18"/>
<feature type="binding site" evidence="18">
    <location>
        <begin position="6"/>
        <end position="9"/>
    </location>
    <ligand>
        <name>UDP-N-acetyl-alpha-D-glucosamine</name>
        <dbReference type="ChEBI" id="CHEBI:57705"/>
    </ligand>
</feature>
<dbReference type="EC" id="2.3.1.157" evidence="18"/>
<evidence type="ECO:0000256" key="5">
    <source>
        <dbReference type="ARBA" id="ARBA00022679"/>
    </source>
</evidence>
<gene>
    <name evidence="18 21" type="primary">glmU</name>
    <name evidence="21" type="ORF">IAB19_05465</name>
</gene>
<dbReference type="Pfam" id="PF12804">
    <property type="entry name" value="NTP_transf_3"/>
    <property type="match status" value="1"/>
</dbReference>
<evidence type="ECO:0000256" key="3">
    <source>
        <dbReference type="ARBA" id="ARBA00007947"/>
    </source>
</evidence>
<evidence type="ECO:0000256" key="1">
    <source>
        <dbReference type="ARBA" id="ARBA00004496"/>
    </source>
</evidence>
<feature type="binding site" evidence="18">
    <location>
        <position position="171"/>
    </location>
    <ligand>
        <name>UDP-N-acetyl-alpha-D-glucosamine</name>
        <dbReference type="ChEBI" id="CHEBI:57705"/>
    </ligand>
</feature>
<dbReference type="NCBIfam" id="TIGR01173">
    <property type="entry name" value="glmU"/>
    <property type="match status" value="1"/>
</dbReference>
<comment type="catalytic activity">
    <reaction evidence="16 18">
        <text>N-acetyl-alpha-D-glucosamine 1-phosphate + UTP + H(+) = UDP-N-acetyl-alpha-D-glucosamine + diphosphate</text>
        <dbReference type="Rhea" id="RHEA:13509"/>
        <dbReference type="ChEBI" id="CHEBI:15378"/>
        <dbReference type="ChEBI" id="CHEBI:33019"/>
        <dbReference type="ChEBI" id="CHEBI:46398"/>
        <dbReference type="ChEBI" id="CHEBI:57705"/>
        <dbReference type="ChEBI" id="CHEBI:57776"/>
        <dbReference type="EC" id="2.7.7.23"/>
    </reaction>
</comment>
<keyword evidence="6 18" id="KW-0548">Nucleotidyltransferase</keyword>
<evidence type="ECO:0000256" key="17">
    <source>
        <dbReference type="ARBA" id="ARBA00049628"/>
    </source>
</evidence>
<comment type="cofactor">
    <cofactor evidence="18">
        <name>Mg(2+)</name>
        <dbReference type="ChEBI" id="CHEBI:18420"/>
    </cofactor>
    <text evidence="18">Binds 1 Mg(2+) ion per subunit.</text>
</comment>
<dbReference type="Gene3D" id="2.160.10.10">
    <property type="entry name" value="Hexapeptide repeat proteins"/>
    <property type="match status" value="1"/>
</dbReference>
<dbReference type="GO" id="GO:0009252">
    <property type="term" value="P:peptidoglycan biosynthetic process"/>
    <property type="evidence" value="ECO:0007669"/>
    <property type="project" value="UniProtKB-UniRule"/>
</dbReference>
<dbReference type="GO" id="GO:0005737">
    <property type="term" value="C:cytoplasm"/>
    <property type="evidence" value="ECO:0007669"/>
    <property type="project" value="UniProtKB-SubCell"/>
</dbReference>
<dbReference type="InterPro" id="IPR050065">
    <property type="entry name" value="GlmU-like"/>
</dbReference>
<protein>
    <recommendedName>
        <fullName evidence="18">Bifunctional protein GlmU</fullName>
    </recommendedName>
    <domain>
        <recommendedName>
            <fullName evidence="18">UDP-N-acetylglucosamine pyrophosphorylase</fullName>
            <ecNumber evidence="18">2.7.7.23</ecNumber>
        </recommendedName>
        <alternativeName>
            <fullName evidence="18">N-acetylglucosamine-1-phosphate uridyltransferase</fullName>
        </alternativeName>
    </domain>
    <domain>
        <recommendedName>
            <fullName evidence="18">Glucosamine-1-phosphate N-acetyltransferase</fullName>
            <ecNumber evidence="18">2.3.1.157</ecNumber>
        </recommendedName>
    </domain>
</protein>
<keyword evidence="11 18" id="KW-0573">Peptidoglycan synthesis</keyword>
<dbReference type="Gene3D" id="3.90.550.10">
    <property type="entry name" value="Spore Coat Polysaccharide Biosynthesis Protein SpsA, Chain A"/>
    <property type="match status" value="1"/>
</dbReference>
<dbReference type="InterPro" id="IPR001451">
    <property type="entry name" value="Hexapep"/>
</dbReference>
<feature type="binding site" evidence="18">
    <location>
        <position position="104"/>
    </location>
    <ligand>
        <name>Mg(2+)</name>
        <dbReference type="ChEBI" id="CHEBI:18420"/>
    </ligand>
</feature>
<dbReference type="InterPro" id="IPR011004">
    <property type="entry name" value="Trimer_LpxA-like_sf"/>
</dbReference>
<dbReference type="PANTHER" id="PTHR43584">
    <property type="entry name" value="NUCLEOTIDYL TRANSFERASE"/>
    <property type="match status" value="1"/>
</dbReference>
<feature type="binding site" evidence="18">
    <location>
        <position position="368"/>
    </location>
    <ligand>
        <name>UDP-N-acetyl-alpha-D-glucosamine</name>
        <dbReference type="ChEBI" id="CHEBI:57705"/>
    </ligand>
</feature>
<dbReference type="CDD" id="cd03353">
    <property type="entry name" value="LbH_GlmU_C"/>
    <property type="match status" value="1"/>
</dbReference>
<evidence type="ECO:0000256" key="18">
    <source>
        <dbReference type="HAMAP-Rule" id="MF_01631"/>
    </source>
</evidence>
<evidence type="ECO:0000256" key="2">
    <source>
        <dbReference type="ARBA" id="ARBA00007707"/>
    </source>
</evidence>
<dbReference type="CDD" id="cd02540">
    <property type="entry name" value="GT2_GlmU_N_bac"/>
    <property type="match status" value="1"/>
</dbReference>
<feature type="binding site" evidence="18">
    <location>
        <position position="141"/>
    </location>
    <ligand>
        <name>UDP-N-acetyl-alpha-D-glucosamine</name>
        <dbReference type="ChEBI" id="CHEBI:57705"/>
    </ligand>
</feature>
<keyword evidence="4 18" id="KW-0963">Cytoplasm</keyword>
<comment type="pathway">
    <text evidence="18">Nucleotide-sugar biosynthesis; UDP-N-acetyl-alpha-D-glucosamine biosynthesis; N-acetyl-alpha-D-glucosamine 1-phosphate from alpha-D-glucosamine 6-phosphate (route II): step 2/2.</text>
</comment>
<name>A0A9D9GSU0_9GAMM</name>
<evidence type="ECO:0000256" key="7">
    <source>
        <dbReference type="ARBA" id="ARBA00022723"/>
    </source>
</evidence>
<organism evidence="21 22">
    <name type="scientific">Candidatus Avisuccinivibrio stercorigallinarum</name>
    <dbReference type="NCBI Taxonomy" id="2840704"/>
    <lineage>
        <taxon>Bacteria</taxon>
        <taxon>Pseudomonadati</taxon>
        <taxon>Pseudomonadota</taxon>
        <taxon>Gammaproteobacteria</taxon>
        <taxon>Aeromonadales</taxon>
        <taxon>Succinivibrionaceae</taxon>
        <taxon>Succinivibrionaceae incertae sedis</taxon>
        <taxon>Candidatus Avisuccinivibrio</taxon>
    </lineage>
</organism>
<comment type="similarity">
    <text evidence="3 18">In the N-terminal section; belongs to the N-acetylglucosamine-1-phosphate uridyltransferase family.</text>
</comment>
<evidence type="ECO:0000256" key="11">
    <source>
        <dbReference type="ARBA" id="ARBA00022984"/>
    </source>
</evidence>
<dbReference type="PANTHER" id="PTHR43584:SF3">
    <property type="entry name" value="BIFUNCTIONAL PROTEIN GLMU"/>
    <property type="match status" value="1"/>
</dbReference>
<dbReference type="InterPro" id="IPR005882">
    <property type="entry name" value="Bifunctional_GlmU"/>
</dbReference>
<keyword evidence="5 18" id="KW-0808">Transferase</keyword>
<keyword evidence="14 18" id="KW-0961">Cell wall biogenesis/degradation</keyword>
<feature type="binding site" evidence="18">
    <location>
        <position position="425"/>
    </location>
    <ligand>
        <name>acetyl-CoA</name>
        <dbReference type="ChEBI" id="CHEBI:57288"/>
    </ligand>
</feature>
<dbReference type="Pfam" id="PF25087">
    <property type="entry name" value="GMPPB_C"/>
    <property type="match status" value="1"/>
</dbReference>
<feature type="binding site" evidence="18">
    <location>
        <position position="20"/>
    </location>
    <ligand>
        <name>UDP-N-acetyl-alpha-D-glucosamine</name>
        <dbReference type="ChEBI" id="CHEBI:57705"/>
    </ligand>
</feature>
<dbReference type="GO" id="GO:0000902">
    <property type="term" value="P:cell morphogenesis"/>
    <property type="evidence" value="ECO:0007669"/>
    <property type="project" value="UniProtKB-UniRule"/>
</dbReference>
<dbReference type="GO" id="GO:0008360">
    <property type="term" value="P:regulation of cell shape"/>
    <property type="evidence" value="ECO:0007669"/>
    <property type="project" value="UniProtKB-KW"/>
</dbReference>
<accession>A0A9D9GSU0</accession>
<comment type="similarity">
    <text evidence="2 18">In the C-terminal section; belongs to the transferase hexapeptide repeat family.</text>
</comment>
<evidence type="ECO:0000256" key="13">
    <source>
        <dbReference type="ARBA" id="ARBA00023315"/>
    </source>
</evidence>
<dbReference type="SUPFAM" id="SSF51161">
    <property type="entry name" value="Trimeric LpxA-like enzymes"/>
    <property type="match status" value="1"/>
</dbReference>
<reference evidence="21" key="2">
    <citation type="journal article" date="2021" name="PeerJ">
        <title>Extensive microbial diversity within the chicken gut microbiome revealed by metagenomics and culture.</title>
        <authorList>
            <person name="Gilroy R."/>
            <person name="Ravi A."/>
            <person name="Getino M."/>
            <person name="Pursley I."/>
            <person name="Horton D.L."/>
            <person name="Alikhan N.F."/>
            <person name="Baker D."/>
            <person name="Gharbi K."/>
            <person name="Hall N."/>
            <person name="Watson M."/>
            <person name="Adriaenssens E.M."/>
            <person name="Foster-Nyarko E."/>
            <person name="Jarju S."/>
            <person name="Secka A."/>
            <person name="Antonio M."/>
            <person name="Oren A."/>
            <person name="Chaudhuri R.R."/>
            <person name="La Ragione R."/>
            <person name="Hildebrand F."/>
            <person name="Pallen M.J."/>
        </authorList>
    </citation>
    <scope>NUCLEOTIDE SEQUENCE</scope>
    <source>
        <strain evidence="21">17213</strain>
    </source>
</reference>
<dbReference type="InterPro" id="IPR038009">
    <property type="entry name" value="GlmU_C_LbH"/>
</dbReference>
<evidence type="ECO:0000256" key="15">
    <source>
        <dbReference type="ARBA" id="ARBA00048247"/>
    </source>
</evidence>
<feature type="binding site" evidence="18">
    <location>
        <position position="335"/>
    </location>
    <ligand>
        <name>UDP-N-acetyl-alpha-D-glucosamine</name>
        <dbReference type="ChEBI" id="CHEBI:57705"/>
    </ligand>
</feature>
<feature type="region of interest" description="N-acetyltransferase" evidence="18">
    <location>
        <begin position="253"/>
        <end position="460"/>
    </location>
</feature>
<evidence type="ECO:0000256" key="10">
    <source>
        <dbReference type="ARBA" id="ARBA00022960"/>
    </source>
</evidence>
<feature type="binding site" evidence="18">
    <location>
        <position position="407"/>
    </location>
    <ligand>
        <name>acetyl-CoA</name>
        <dbReference type="ChEBI" id="CHEBI:57288"/>
    </ligand>
</feature>
<evidence type="ECO:0000259" key="20">
    <source>
        <dbReference type="Pfam" id="PF25087"/>
    </source>
</evidence>
<dbReference type="PROSITE" id="PS00101">
    <property type="entry name" value="HEXAPEP_TRANSFERASES"/>
    <property type="match status" value="1"/>
</dbReference>
<dbReference type="GO" id="GO:0006048">
    <property type="term" value="P:UDP-N-acetylglucosamine biosynthetic process"/>
    <property type="evidence" value="ECO:0007669"/>
    <property type="project" value="InterPro"/>
</dbReference>
<dbReference type="InterPro" id="IPR056729">
    <property type="entry name" value="GMPPB_C"/>
</dbReference>
<keyword evidence="9 18" id="KW-0460">Magnesium</keyword>
<feature type="binding site" evidence="18">
    <location>
        <position position="353"/>
    </location>
    <ligand>
        <name>UDP-N-acetyl-alpha-D-glucosamine</name>
        <dbReference type="ChEBI" id="CHEBI:57705"/>
    </ligand>
</feature>
<keyword evidence="7 18" id="KW-0479">Metal-binding</keyword>
<feature type="region of interest" description="Pyrophosphorylase" evidence="18">
    <location>
        <begin position="1"/>
        <end position="231"/>
    </location>
</feature>
<evidence type="ECO:0000256" key="6">
    <source>
        <dbReference type="ARBA" id="ARBA00022695"/>
    </source>
</evidence>
<evidence type="ECO:0000313" key="21">
    <source>
        <dbReference type="EMBL" id="MBO8415808.1"/>
    </source>
</evidence>
<keyword evidence="13 18" id="KW-0012">Acyltransferase</keyword>
<dbReference type="SUPFAM" id="SSF53448">
    <property type="entry name" value="Nucleotide-diphospho-sugar transferases"/>
    <property type="match status" value="1"/>
</dbReference>
<feature type="binding site" evidence="18">
    <location>
        <position position="379"/>
    </location>
    <ligand>
        <name>UDP-N-acetyl-alpha-D-glucosamine</name>
        <dbReference type="ChEBI" id="CHEBI:57705"/>
    </ligand>
</feature>
<comment type="subcellular location">
    <subcellularLocation>
        <location evidence="1 18">Cytoplasm</location>
    </subcellularLocation>
</comment>
<comment type="function">
    <text evidence="17 18">Catalyzes the last two sequential reactions in the de novo biosynthetic pathway for UDP-N-acetylglucosamine (UDP-GlcNAc). The C-terminal domain catalyzes the transfer of acetyl group from acetyl coenzyme A to glucosamine-1-phosphate (GlcN-1-P) to produce N-acetylglucosamine-1-phosphate (GlcNAc-1-P), which is converted into UDP-GlcNAc by the transfer of uridine 5-monophosphate (from uridine 5-triphosphate), a reaction catalyzed by the N-terminal domain.</text>
</comment>
<evidence type="ECO:0000256" key="4">
    <source>
        <dbReference type="ARBA" id="ARBA00022490"/>
    </source>
</evidence>
<evidence type="ECO:0000259" key="19">
    <source>
        <dbReference type="Pfam" id="PF12804"/>
    </source>
</evidence>
<dbReference type="GO" id="GO:0019134">
    <property type="term" value="F:glucosamine-1-phosphate N-acetyltransferase activity"/>
    <property type="evidence" value="ECO:0007669"/>
    <property type="project" value="UniProtKB-UniRule"/>
</dbReference>
<feature type="binding site" evidence="18">
    <location>
        <position position="442"/>
    </location>
    <ligand>
        <name>acetyl-CoA</name>
        <dbReference type="ChEBI" id="CHEBI:57288"/>
    </ligand>
</feature>
<evidence type="ECO:0000256" key="8">
    <source>
        <dbReference type="ARBA" id="ARBA00022737"/>
    </source>
</evidence>
<keyword evidence="10 18" id="KW-0133">Cell shape</keyword>
<dbReference type="Pfam" id="PF00132">
    <property type="entry name" value="Hexapep"/>
    <property type="match status" value="1"/>
</dbReference>
<dbReference type="Proteomes" id="UP000823631">
    <property type="component" value="Unassembled WGS sequence"/>
</dbReference>
<comment type="catalytic activity">
    <reaction evidence="15 18">
        <text>alpha-D-glucosamine 1-phosphate + acetyl-CoA = N-acetyl-alpha-D-glucosamine 1-phosphate + CoA + H(+)</text>
        <dbReference type="Rhea" id="RHEA:13725"/>
        <dbReference type="ChEBI" id="CHEBI:15378"/>
        <dbReference type="ChEBI" id="CHEBI:57287"/>
        <dbReference type="ChEBI" id="CHEBI:57288"/>
        <dbReference type="ChEBI" id="CHEBI:57776"/>
        <dbReference type="ChEBI" id="CHEBI:58516"/>
        <dbReference type="EC" id="2.3.1.157"/>
    </reaction>
</comment>
<evidence type="ECO:0000313" key="22">
    <source>
        <dbReference type="Proteomes" id="UP000823631"/>
    </source>
</evidence>
<feature type="active site" description="Proton acceptor" evidence="18">
    <location>
        <position position="365"/>
    </location>
</feature>